<dbReference type="InterPro" id="IPR006680">
    <property type="entry name" value="Amidohydro-rel"/>
</dbReference>
<dbReference type="InterPro" id="IPR057744">
    <property type="entry name" value="OTAase-like"/>
</dbReference>
<dbReference type="PANTHER" id="PTHR43135:SF3">
    <property type="entry name" value="ALPHA-D-RIBOSE 1-METHYLPHOSPHONATE 5-TRIPHOSPHATE DIPHOSPHATASE"/>
    <property type="match status" value="1"/>
</dbReference>
<dbReference type="CDD" id="cd01299">
    <property type="entry name" value="Met_dep_hydrolase_A"/>
    <property type="match status" value="1"/>
</dbReference>
<dbReference type="InterPro" id="IPR011059">
    <property type="entry name" value="Metal-dep_hydrolase_composite"/>
</dbReference>
<dbReference type="EMBL" id="CAFAAI010000003">
    <property type="protein sequence ID" value="CAB4785499.1"/>
    <property type="molecule type" value="Genomic_DNA"/>
</dbReference>
<name>A0A6J6WNI0_9ZZZZ</name>
<organism evidence="2">
    <name type="scientific">freshwater metagenome</name>
    <dbReference type="NCBI Taxonomy" id="449393"/>
    <lineage>
        <taxon>unclassified sequences</taxon>
        <taxon>metagenomes</taxon>
        <taxon>ecological metagenomes</taxon>
    </lineage>
</organism>
<proteinExistence type="predicted"/>
<dbReference type="PANTHER" id="PTHR43135">
    <property type="entry name" value="ALPHA-D-RIBOSE 1-METHYLPHOSPHONATE 5-TRIPHOSPHATE DIPHOSPHATASE"/>
    <property type="match status" value="1"/>
</dbReference>
<dbReference type="Gene3D" id="2.30.40.10">
    <property type="entry name" value="Urease, subunit C, domain 1"/>
    <property type="match status" value="1"/>
</dbReference>
<evidence type="ECO:0000313" key="2">
    <source>
        <dbReference type="EMBL" id="CAB4785499.1"/>
    </source>
</evidence>
<feature type="domain" description="Amidohydrolase-related" evidence="1">
    <location>
        <begin position="55"/>
        <end position="400"/>
    </location>
</feature>
<evidence type="ECO:0000259" key="1">
    <source>
        <dbReference type="Pfam" id="PF01979"/>
    </source>
</evidence>
<dbReference type="SUPFAM" id="SSF51556">
    <property type="entry name" value="Metallo-dependent hydrolases"/>
    <property type="match status" value="1"/>
</dbReference>
<dbReference type="SUPFAM" id="SSF51338">
    <property type="entry name" value="Composite domain of metallo-dependent hydrolases"/>
    <property type="match status" value="1"/>
</dbReference>
<protein>
    <submittedName>
        <fullName evidence="2">Unannotated protein</fullName>
    </submittedName>
</protein>
<dbReference type="AlphaFoldDB" id="A0A6J6WNI0"/>
<dbReference type="Pfam" id="PF01979">
    <property type="entry name" value="Amidohydro_1"/>
    <property type="match status" value="1"/>
</dbReference>
<dbReference type="InterPro" id="IPR032466">
    <property type="entry name" value="Metal_Hydrolase"/>
</dbReference>
<gene>
    <name evidence="2" type="ORF">UFOPK2992_00046</name>
</gene>
<reference evidence="2" key="1">
    <citation type="submission" date="2020-05" db="EMBL/GenBank/DDBJ databases">
        <authorList>
            <person name="Chiriac C."/>
            <person name="Salcher M."/>
            <person name="Ghai R."/>
            <person name="Kavagutti S V."/>
        </authorList>
    </citation>
    <scope>NUCLEOTIDE SEQUENCE</scope>
</reference>
<dbReference type="GO" id="GO:0016810">
    <property type="term" value="F:hydrolase activity, acting on carbon-nitrogen (but not peptide) bonds"/>
    <property type="evidence" value="ECO:0007669"/>
    <property type="project" value="InterPro"/>
</dbReference>
<accession>A0A6J6WNI0</accession>
<sequence length="434" mass="46411">MSRLVIENATIVDGTGAVPRPNETVIIDDGMITAVGRSLEIGSGPVQRIDAGGKVVMPGMIDCHCHISFGEARTQEEQDLYTSVESRTLRSAFNLKKVLRAGVTGFSAPGGSYYIGVALSNAVANGMVKGPRLTSAGRFITTSNGISDFYPMSVGVPEGSIGIVTNTIDEMRTEVRYQVKNGVDLIKIGDSAAGDFSAFRKEEIAAIAQMAHQLGKPVTIHARGSDAVDFAISAGVDWIMHGDRMTDEVIERLAESGIPLCPTLTLIANLYDWGHLVGVPERKRDAYKRLLFDYAAPALAKAHAAGVPFMTGTDSGFAVTPFGEWHARELELLMTYAGHSALEAIRAATLNGAVALGLKGQVGVIAPGMIADVLVVDGDPTKDIKVLQDRSKLTVIANGVVQTFDDDDVTQRWSYERAQTIALNELTQELVHGR</sequence>
<dbReference type="InterPro" id="IPR051781">
    <property type="entry name" value="Metallo-dep_Hydrolase"/>
</dbReference>
<dbReference type="Gene3D" id="3.20.20.140">
    <property type="entry name" value="Metal-dependent hydrolases"/>
    <property type="match status" value="1"/>
</dbReference>